<sequence length="394" mass="44794">MLVLRTSWVFSLITAISFVATVTSQCSNIAVRKEIRELSTQERQDFIDAVLAINTINGTQGRSTTYATLSQVHVDYFSEAHGTASFFPWHRRYLRNFEIELQKIKPNVVIPYWDWSIDSQDPASSEVFYSNFFGGNGSGNNSCVPNGPFKNWDVYIPSRHCLQRNFNRRGNISSFFSPEALSAIIRGSKNYADLADQIESPPHGTVHVGIGGDMSRTYSSNDPLFWLHHAFVDKIWADWQAMHPSRAYSYGGTNAQGEEAQLDDMMNPFNTQVFTVMSTTTTGLCYRYSNGPKNRNKRQQLESMDNEDDYKLIIPDPLTEEHIMMNNGDVSAVREKEKFLADVVTLYNLLPNYISPVSPARRPDTMQKLERGELGNLLLKIPAMEIRKIQTEPF</sequence>
<gene>
    <name evidence="6" type="ORF">K7432_008229</name>
</gene>
<reference evidence="6 7" key="1">
    <citation type="submission" date="2023-04" db="EMBL/GenBank/DDBJ databases">
        <title>Genome of Basidiobolus ranarum AG-B5.</title>
        <authorList>
            <person name="Stajich J.E."/>
            <person name="Carter-House D."/>
            <person name="Gryganskyi A."/>
        </authorList>
    </citation>
    <scope>NUCLEOTIDE SEQUENCE [LARGE SCALE GENOMIC DNA]</scope>
    <source>
        <strain evidence="6 7">AG-B5</strain>
    </source>
</reference>
<feature type="domain" description="Tyrosinase copper-binding" evidence="4">
    <location>
        <begin position="81"/>
        <end position="98"/>
    </location>
</feature>
<keyword evidence="7" id="KW-1185">Reference proteome</keyword>
<feature type="chain" id="PRO_5047247175" description="Tyrosinase copper-binding domain-containing protein" evidence="3">
    <location>
        <begin position="25"/>
        <end position="394"/>
    </location>
</feature>
<dbReference type="Pfam" id="PF00264">
    <property type="entry name" value="Tyrosinase"/>
    <property type="match status" value="1"/>
</dbReference>
<evidence type="ECO:0000256" key="3">
    <source>
        <dbReference type="SAM" id="SignalP"/>
    </source>
</evidence>
<dbReference type="InterPro" id="IPR002227">
    <property type="entry name" value="Tyrosinase_Cu-bd"/>
</dbReference>
<dbReference type="InterPro" id="IPR050316">
    <property type="entry name" value="Tyrosinase/Hemocyanin"/>
</dbReference>
<comment type="caution">
    <text evidence="6">The sequence shown here is derived from an EMBL/GenBank/DDBJ whole genome shotgun (WGS) entry which is preliminary data.</text>
</comment>
<dbReference type="EMBL" id="JASJQH010000446">
    <property type="protein sequence ID" value="KAK9764344.1"/>
    <property type="molecule type" value="Genomic_DNA"/>
</dbReference>
<keyword evidence="1" id="KW-0479">Metal-binding</keyword>
<evidence type="ECO:0000259" key="4">
    <source>
        <dbReference type="PROSITE" id="PS00497"/>
    </source>
</evidence>
<feature type="domain" description="Tyrosinase copper-binding" evidence="5">
    <location>
        <begin position="222"/>
        <end position="233"/>
    </location>
</feature>
<dbReference type="PROSITE" id="PS00497">
    <property type="entry name" value="TYROSINASE_1"/>
    <property type="match status" value="1"/>
</dbReference>
<dbReference type="PANTHER" id="PTHR11474">
    <property type="entry name" value="TYROSINASE FAMILY MEMBER"/>
    <property type="match status" value="1"/>
</dbReference>
<name>A0ABR2WS42_9FUNG</name>
<evidence type="ECO:0000256" key="1">
    <source>
        <dbReference type="ARBA" id="ARBA00022723"/>
    </source>
</evidence>
<evidence type="ECO:0000313" key="6">
    <source>
        <dbReference type="EMBL" id="KAK9764344.1"/>
    </source>
</evidence>
<keyword evidence="3" id="KW-0732">Signal</keyword>
<accession>A0ABR2WS42</accession>
<evidence type="ECO:0000259" key="5">
    <source>
        <dbReference type="PROSITE" id="PS00498"/>
    </source>
</evidence>
<dbReference type="PRINTS" id="PR00092">
    <property type="entry name" value="TYROSINASE"/>
</dbReference>
<dbReference type="PANTHER" id="PTHR11474:SF126">
    <property type="entry name" value="TYROSINASE-LIKE PROTEIN TYR-1-RELATED"/>
    <property type="match status" value="1"/>
</dbReference>
<feature type="signal peptide" evidence="3">
    <location>
        <begin position="1"/>
        <end position="24"/>
    </location>
</feature>
<dbReference type="InterPro" id="IPR008922">
    <property type="entry name" value="Di-copper_centre_dom_sf"/>
</dbReference>
<proteinExistence type="predicted"/>
<evidence type="ECO:0000256" key="2">
    <source>
        <dbReference type="ARBA" id="ARBA00023008"/>
    </source>
</evidence>
<protein>
    <recommendedName>
        <fullName evidence="4 5">Tyrosinase copper-binding domain-containing protein</fullName>
    </recommendedName>
</protein>
<evidence type="ECO:0000313" key="7">
    <source>
        <dbReference type="Proteomes" id="UP001479436"/>
    </source>
</evidence>
<dbReference type="PROSITE" id="PS00498">
    <property type="entry name" value="TYROSINASE_2"/>
    <property type="match status" value="1"/>
</dbReference>
<dbReference type="SUPFAM" id="SSF48056">
    <property type="entry name" value="Di-copper centre-containing domain"/>
    <property type="match status" value="1"/>
</dbReference>
<dbReference type="Gene3D" id="1.10.1280.10">
    <property type="entry name" value="Di-copper center containing domain from catechol oxidase"/>
    <property type="match status" value="1"/>
</dbReference>
<dbReference type="Proteomes" id="UP001479436">
    <property type="component" value="Unassembled WGS sequence"/>
</dbReference>
<organism evidence="6 7">
    <name type="scientific">Basidiobolus ranarum</name>
    <dbReference type="NCBI Taxonomy" id="34480"/>
    <lineage>
        <taxon>Eukaryota</taxon>
        <taxon>Fungi</taxon>
        <taxon>Fungi incertae sedis</taxon>
        <taxon>Zoopagomycota</taxon>
        <taxon>Entomophthoromycotina</taxon>
        <taxon>Basidiobolomycetes</taxon>
        <taxon>Basidiobolales</taxon>
        <taxon>Basidiobolaceae</taxon>
        <taxon>Basidiobolus</taxon>
    </lineage>
</organism>
<keyword evidence="2" id="KW-0186">Copper</keyword>